<dbReference type="AlphaFoldDB" id="A0A2P8HX39"/>
<keyword evidence="1" id="KW-0472">Membrane</keyword>
<reference evidence="3 4" key="1">
    <citation type="submission" date="2018-03" db="EMBL/GenBank/DDBJ databases">
        <title>Genomic Encyclopedia of Type Strains, Phase III (KMG-III): the genomes of soil and plant-associated and newly described type strains.</title>
        <authorList>
            <person name="Whitman W."/>
        </authorList>
    </citation>
    <scope>NUCLEOTIDE SEQUENCE [LARGE SCALE GENOMIC DNA]</scope>
    <source>
        <strain evidence="3 4">CGMCC 1.07653</strain>
    </source>
</reference>
<feature type="transmembrane region" description="Helical" evidence="1">
    <location>
        <begin position="361"/>
        <end position="380"/>
    </location>
</feature>
<accession>A0A2P8HX39</accession>
<proteinExistence type="predicted"/>
<evidence type="ECO:0000313" key="3">
    <source>
        <dbReference type="EMBL" id="PSL50789.1"/>
    </source>
</evidence>
<evidence type="ECO:0000256" key="1">
    <source>
        <dbReference type="SAM" id="Phobius"/>
    </source>
</evidence>
<feature type="domain" description="Nucleoside transporter/FeoB GTPase Gate" evidence="2">
    <location>
        <begin position="43"/>
        <end position="142"/>
    </location>
</feature>
<feature type="transmembrane region" description="Helical" evidence="1">
    <location>
        <begin position="212"/>
        <end position="232"/>
    </location>
</feature>
<feature type="transmembrane region" description="Helical" evidence="1">
    <location>
        <begin position="6"/>
        <end position="26"/>
    </location>
</feature>
<protein>
    <submittedName>
        <fullName evidence="3">Sporulation integral membrane protein YlbJ</fullName>
    </submittedName>
</protein>
<dbReference type="Proteomes" id="UP000242310">
    <property type="component" value="Unassembled WGS sequence"/>
</dbReference>
<comment type="caution">
    <text evidence="3">The sequence shown here is derived from an EMBL/GenBank/DDBJ whole genome shotgun (WGS) entry which is preliminary data.</text>
</comment>
<dbReference type="InterPro" id="IPR011642">
    <property type="entry name" value="Gate_dom"/>
</dbReference>
<feature type="transmembrane region" description="Helical" evidence="1">
    <location>
        <begin position="323"/>
        <end position="341"/>
    </location>
</feature>
<keyword evidence="1" id="KW-0812">Transmembrane</keyword>
<keyword evidence="4" id="KW-1185">Reference proteome</keyword>
<dbReference type="Pfam" id="PF07670">
    <property type="entry name" value="Gate"/>
    <property type="match status" value="1"/>
</dbReference>
<name>A0A2P8HX39_9BACI</name>
<feature type="transmembrane region" description="Helical" evidence="1">
    <location>
        <begin position="121"/>
        <end position="142"/>
    </location>
</feature>
<dbReference type="InterPro" id="IPR014226">
    <property type="entry name" value="Spore_IM_YlbJ"/>
</dbReference>
<gene>
    <name evidence="3" type="ORF">B0H94_10265</name>
</gene>
<evidence type="ECO:0000259" key="2">
    <source>
        <dbReference type="Pfam" id="PF07670"/>
    </source>
</evidence>
<dbReference type="EMBL" id="PYAV01000002">
    <property type="protein sequence ID" value="PSL50789.1"/>
    <property type="molecule type" value="Genomic_DNA"/>
</dbReference>
<dbReference type="RefSeq" id="WP_181315206.1">
    <property type="nucleotide sequence ID" value="NZ_PYAV01000002.1"/>
</dbReference>
<feature type="transmembrane region" description="Helical" evidence="1">
    <location>
        <begin position="244"/>
        <end position="268"/>
    </location>
</feature>
<organism evidence="3 4">
    <name type="scientific">Salsuginibacillus halophilus</name>
    <dbReference type="NCBI Taxonomy" id="517424"/>
    <lineage>
        <taxon>Bacteria</taxon>
        <taxon>Bacillati</taxon>
        <taxon>Bacillota</taxon>
        <taxon>Bacilli</taxon>
        <taxon>Bacillales</taxon>
        <taxon>Bacillaceae</taxon>
        <taxon>Salsuginibacillus</taxon>
    </lineage>
</organism>
<dbReference type="NCBIfam" id="TIGR02871">
    <property type="entry name" value="spore_ylbJ"/>
    <property type="match status" value="1"/>
</dbReference>
<evidence type="ECO:0000313" key="4">
    <source>
        <dbReference type="Proteomes" id="UP000242310"/>
    </source>
</evidence>
<keyword evidence="1" id="KW-1133">Transmembrane helix</keyword>
<sequence length="385" mass="41181">MSAAKLTLLLYASTAGVFTIGLILFPDEAYEGAYRGLYIWWDTVMPTLLPFFVLAELLLAFGIVGALGVLCEPLMRKSFRLPGSAGFALALGFVSGYPAGAKYTARLYNEHKLNKAEAAHLLAFTNAANPAFIFGAVAAGFMHNPSLGLTLAIAHYGGNLATGWCFKFSHAKIYEHEAERSMLREAFEQLFREGLSDNRPLGQKLGDAVQNAVQTLLVIGGFMTFFSVLLSLTDSFGVLTWLNYAGAGLLAFAGSTPAYSAGIITGIFEMTLGIESLADIPAAVGTQVMVISFLLAFSGLSIQAQVVSIARSAGIPAGTYLKARLLHGLFASLISIALYSFLNRAAAPASSTPSAESFALWQLPAFFVMLACLYTAYRWIVLLKS</sequence>
<feature type="transmembrane region" description="Helical" evidence="1">
    <location>
        <begin position="280"/>
        <end position="302"/>
    </location>
</feature>
<feature type="transmembrane region" description="Helical" evidence="1">
    <location>
        <begin position="47"/>
        <end position="69"/>
    </location>
</feature>